<keyword evidence="5 6" id="KW-0472">Membrane</keyword>
<dbReference type="RefSeq" id="WP_185905025.1">
    <property type="nucleotide sequence ID" value="NZ_JACMSE010000004.1"/>
</dbReference>
<dbReference type="InterPro" id="IPR029151">
    <property type="entry name" value="Sensor-like_sf"/>
</dbReference>
<keyword evidence="3 6" id="KW-0812">Transmembrane</keyword>
<proteinExistence type="predicted"/>
<keyword evidence="2" id="KW-1003">Cell membrane</keyword>
<evidence type="ECO:0000256" key="6">
    <source>
        <dbReference type="SAM" id="Phobius"/>
    </source>
</evidence>
<evidence type="ECO:0000259" key="7">
    <source>
        <dbReference type="PROSITE" id="PS50887"/>
    </source>
</evidence>
<evidence type="ECO:0000256" key="5">
    <source>
        <dbReference type="ARBA" id="ARBA00023136"/>
    </source>
</evidence>
<dbReference type="InterPro" id="IPR033479">
    <property type="entry name" value="dCache_1"/>
</dbReference>
<dbReference type="PANTHER" id="PTHR46663">
    <property type="entry name" value="DIGUANYLATE CYCLASE DGCT-RELATED"/>
    <property type="match status" value="1"/>
</dbReference>
<evidence type="ECO:0000256" key="2">
    <source>
        <dbReference type="ARBA" id="ARBA00022475"/>
    </source>
</evidence>
<gene>
    <name evidence="8" type="ORF">H7313_07275</name>
</gene>
<dbReference type="CDD" id="cd18773">
    <property type="entry name" value="PDC1_HK_sensor"/>
    <property type="match status" value="1"/>
</dbReference>
<dbReference type="Proteomes" id="UP000587396">
    <property type="component" value="Unassembled WGS sequence"/>
</dbReference>
<dbReference type="Gene3D" id="3.30.70.270">
    <property type="match status" value="1"/>
</dbReference>
<dbReference type="PANTHER" id="PTHR46663:SF4">
    <property type="entry name" value="DIGUANYLATE CYCLASE DGCT-RELATED"/>
    <property type="match status" value="1"/>
</dbReference>
<protein>
    <submittedName>
        <fullName evidence="8">GGDEF domain-containing protein</fullName>
    </submittedName>
</protein>
<evidence type="ECO:0000256" key="1">
    <source>
        <dbReference type="ARBA" id="ARBA00004651"/>
    </source>
</evidence>
<feature type="transmembrane region" description="Helical" evidence="6">
    <location>
        <begin position="295"/>
        <end position="317"/>
    </location>
</feature>
<dbReference type="PROSITE" id="PS50887">
    <property type="entry name" value="GGDEF"/>
    <property type="match status" value="1"/>
</dbReference>
<feature type="domain" description="GGDEF" evidence="7">
    <location>
        <begin position="502"/>
        <end position="634"/>
    </location>
</feature>
<dbReference type="CDD" id="cd01949">
    <property type="entry name" value="GGDEF"/>
    <property type="match status" value="1"/>
</dbReference>
<evidence type="ECO:0000256" key="3">
    <source>
        <dbReference type="ARBA" id="ARBA00022692"/>
    </source>
</evidence>
<dbReference type="InterPro" id="IPR000160">
    <property type="entry name" value="GGDEF_dom"/>
</dbReference>
<dbReference type="InterPro" id="IPR029787">
    <property type="entry name" value="Nucleotide_cyclase"/>
</dbReference>
<dbReference type="InterPro" id="IPR043128">
    <property type="entry name" value="Rev_trsase/Diguanyl_cyclase"/>
</dbReference>
<comment type="subcellular location">
    <subcellularLocation>
        <location evidence="1">Cell membrane</location>
        <topology evidence="1">Multi-pass membrane protein</topology>
    </subcellularLocation>
</comment>
<organism evidence="8 9">
    <name type="scientific">Gordonibacter massiliensis</name>
    <name type="common">ex Traore et al. 2017</name>
    <dbReference type="NCBI Taxonomy" id="1841863"/>
    <lineage>
        <taxon>Bacteria</taxon>
        <taxon>Bacillati</taxon>
        <taxon>Actinomycetota</taxon>
        <taxon>Coriobacteriia</taxon>
        <taxon>Eggerthellales</taxon>
        <taxon>Eggerthellaceae</taxon>
        <taxon>Gordonibacter</taxon>
    </lineage>
</organism>
<name>A0A842JDZ3_9ACTN</name>
<evidence type="ECO:0000313" key="9">
    <source>
        <dbReference type="Proteomes" id="UP000587396"/>
    </source>
</evidence>
<feature type="transmembrane region" description="Helical" evidence="6">
    <location>
        <begin position="12"/>
        <end position="29"/>
    </location>
</feature>
<dbReference type="NCBIfam" id="TIGR00254">
    <property type="entry name" value="GGDEF"/>
    <property type="match status" value="1"/>
</dbReference>
<dbReference type="InterPro" id="IPR052163">
    <property type="entry name" value="DGC-Regulatory_Protein"/>
</dbReference>
<dbReference type="SUPFAM" id="SSF55073">
    <property type="entry name" value="Nucleotide cyclase"/>
    <property type="match status" value="1"/>
</dbReference>
<reference evidence="8 9" key="1">
    <citation type="submission" date="2020-08" db="EMBL/GenBank/DDBJ databases">
        <authorList>
            <person name="Liu C."/>
            <person name="Sun Q."/>
        </authorList>
    </citation>
    <scope>NUCLEOTIDE SEQUENCE [LARGE SCALE GENOMIC DNA]</scope>
    <source>
        <strain evidence="8 9">N22</strain>
    </source>
</reference>
<dbReference type="Pfam" id="PF02743">
    <property type="entry name" value="dCache_1"/>
    <property type="match status" value="1"/>
</dbReference>
<sequence>MGKRITWRANALICIIILLGFALTSYISYHSNREAFEQDAERVSQLTSEGIARDIDAQFTRPIDVSLTMANDSLLKEYLTVEREHLDDADYLESLRAYLDAYRAKYGYDSVFLASAATARYYHFNGLDRMLDDRGNPENDWYHAFLAGSEEYALNIDNDEATDDAITVFINCRILDEDGGTLGIVGVGFRIDDLRGLFSAYEEQTGTKAYLVDGGGTVEVATDGSDDGHTNLFAQGAFAGFNEQVTASREEDRNLWYSTDEGSGYLVAQYIPYLDWFLVVDHDTSELDAQTARQFALAAAVIAGVVALVLVATTSIFRRYNELIVKQTAAAEQEHKSLFQEAAEQLYDNIYEIDVTHDRAASEETEQYFQSLGVPPNTPFSKALAAIAEKQVKEEFRQRYLDTFAPAAVLEAYARGEDGLSYEFMMSDDDGTYSWMRINAHLFTWSDDGSVRMLVYRQNVDEEKRREHAMIEQMQRDSLTGLYNKAATQERIRDRLAAAPDDPFAFLILDVDDFKSVNDRHGHSAGDTVLTEFARAVSGQFRRDDVVGRIGGDEFAAFLSVPDVAAARKKAAELVEALRLDVETDAGTCRLSASVGVALAPACGRDFEALYRRADRALYRAKALGKDCFVLDEG</sequence>
<evidence type="ECO:0000313" key="8">
    <source>
        <dbReference type="EMBL" id="MBC2889146.1"/>
    </source>
</evidence>
<dbReference type="SMART" id="SM00267">
    <property type="entry name" value="GGDEF"/>
    <property type="match status" value="1"/>
</dbReference>
<keyword evidence="9" id="KW-1185">Reference proteome</keyword>
<evidence type="ECO:0000256" key="4">
    <source>
        <dbReference type="ARBA" id="ARBA00022989"/>
    </source>
</evidence>
<keyword evidence="4 6" id="KW-1133">Transmembrane helix</keyword>
<accession>A0A842JDZ3</accession>
<dbReference type="SUPFAM" id="SSF103190">
    <property type="entry name" value="Sensory domain-like"/>
    <property type="match status" value="1"/>
</dbReference>
<dbReference type="Pfam" id="PF00990">
    <property type="entry name" value="GGDEF"/>
    <property type="match status" value="1"/>
</dbReference>
<dbReference type="AlphaFoldDB" id="A0A842JDZ3"/>
<dbReference type="EMBL" id="JACMSE010000004">
    <property type="protein sequence ID" value="MBC2889146.1"/>
    <property type="molecule type" value="Genomic_DNA"/>
</dbReference>
<comment type="caution">
    <text evidence="8">The sequence shown here is derived from an EMBL/GenBank/DDBJ whole genome shotgun (WGS) entry which is preliminary data.</text>
</comment>
<dbReference type="GO" id="GO:0005886">
    <property type="term" value="C:plasma membrane"/>
    <property type="evidence" value="ECO:0007669"/>
    <property type="project" value="UniProtKB-SubCell"/>
</dbReference>